<dbReference type="Pfam" id="PF13489">
    <property type="entry name" value="Methyltransf_23"/>
    <property type="match status" value="1"/>
</dbReference>
<dbReference type="PANTHER" id="PTHR43861">
    <property type="entry name" value="TRANS-ACONITATE 2-METHYLTRANSFERASE-RELATED"/>
    <property type="match status" value="1"/>
</dbReference>
<organism evidence="1 2">
    <name type="scientific">Aphanizomenon flos-aquae FACHB-1040</name>
    <dbReference type="NCBI Taxonomy" id="2692887"/>
    <lineage>
        <taxon>Bacteria</taxon>
        <taxon>Bacillati</taxon>
        <taxon>Cyanobacteriota</taxon>
        <taxon>Cyanophyceae</taxon>
        <taxon>Nostocales</taxon>
        <taxon>Aphanizomenonaceae</taxon>
        <taxon>Aphanizomenon</taxon>
    </lineage>
</organism>
<dbReference type="Proteomes" id="UP000606721">
    <property type="component" value="Unassembled WGS sequence"/>
</dbReference>
<dbReference type="InterPro" id="IPR029063">
    <property type="entry name" value="SAM-dependent_MTases_sf"/>
</dbReference>
<keyword evidence="2" id="KW-1185">Reference proteome</keyword>
<keyword evidence="1" id="KW-0489">Methyltransferase</keyword>
<sequence>MEIGAGPGSILQVLQDINQCKITAIEVYPDYIAKLKEFCPNVISADLNDPQWNKIFAEDQKFDVVVAADVLEHLYDPLQCLKNMTTLLNDSGSIVISLPHIGHAVIAGCLWDGDFEYGEWGLLDRTHIRFFGIKNIQNLIEDAHLKIIDVSFVVRSPDQTEFAERWSRLPQGFKKEILSNPFACVYQVVLHVVPEAFQGNSIQLAQVPVPSCQIIPFGILNKTYGLTGFLRSIVRKVLSQNQKNKLQLYLKNWGIHV</sequence>
<keyword evidence="1" id="KW-0808">Transferase</keyword>
<protein>
    <submittedName>
        <fullName evidence="1">Class I SAM-dependent methyltransferase</fullName>
    </submittedName>
</protein>
<dbReference type="EMBL" id="JACJQT010000052">
    <property type="protein sequence ID" value="MBD2280128.1"/>
    <property type="molecule type" value="Genomic_DNA"/>
</dbReference>
<evidence type="ECO:0000313" key="2">
    <source>
        <dbReference type="Proteomes" id="UP000606721"/>
    </source>
</evidence>
<dbReference type="GO" id="GO:0032259">
    <property type="term" value="P:methylation"/>
    <property type="evidence" value="ECO:0007669"/>
    <property type="project" value="UniProtKB-KW"/>
</dbReference>
<proteinExistence type="predicted"/>
<gene>
    <name evidence="1" type="ORF">H6F99_18130</name>
</gene>
<comment type="caution">
    <text evidence="1">The sequence shown here is derived from an EMBL/GenBank/DDBJ whole genome shotgun (WGS) entry which is preliminary data.</text>
</comment>
<accession>A0ABR8C0W1</accession>
<dbReference type="SUPFAM" id="SSF53335">
    <property type="entry name" value="S-adenosyl-L-methionine-dependent methyltransferases"/>
    <property type="match status" value="1"/>
</dbReference>
<reference evidence="1 2" key="1">
    <citation type="journal article" date="2020" name="ISME J.">
        <title>Comparative genomics reveals insights into cyanobacterial evolution and habitat adaptation.</title>
        <authorList>
            <person name="Chen M.Y."/>
            <person name="Teng W.K."/>
            <person name="Zhao L."/>
            <person name="Hu C.X."/>
            <person name="Zhou Y.K."/>
            <person name="Han B.P."/>
            <person name="Song L.R."/>
            <person name="Shu W.S."/>
        </authorList>
    </citation>
    <scope>NUCLEOTIDE SEQUENCE [LARGE SCALE GENOMIC DNA]</scope>
    <source>
        <strain evidence="1 2">FACHB-1040</strain>
    </source>
</reference>
<dbReference type="CDD" id="cd02440">
    <property type="entry name" value="AdoMet_MTases"/>
    <property type="match status" value="1"/>
</dbReference>
<dbReference type="Gene3D" id="3.40.50.150">
    <property type="entry name" value="Vaccinia Virus protein VP39"/>
    <property type="match status" value="1"/>
</dbReference>
<name>A0ABR8C0W1_APHFL</name>
<dbReference type="GO" id="GO:0008168">
    <property type="term" value="F:methyltransferase activity"/>
    <property type="evidence" value="ECO:0007669"/>
    <property type="project" value="UniProtKB-KW"/>
</dbReference>
<evidence type="ECO:0000313" key="1">
    <source>
        <dbReference type="EMBL" id="MBD2280128.1"/>
    </source>
</evidence>